<dbReference type="AlphaFoldDB" id="A0A1S1NCL7"/>
<dbReference type="Proteomes" id="UP000180253">
    <property type="component" value="Unassembled WGS sequence"/>
</dbReference>
<gene>
    <name evidence="1" type="ORF">BIW53_01875</name>
</gene>
<evidence type="ECO:0000313" key="1">
    <source>
        <dbReference type="EMBL" id="OHU97536.1"/>
    </source>
</evidence>
<dbReference type="EMBL" id="MNAN01000011">
    <property type="protein sequence ID" value="OHU97536.1"/>
    <property type="molecule type" value="Genomic_DNA"/>
</dbReference>
<name>A0A1S1NCL7_9GAMM</name>
<proteinExistence type="predicted"/>
<evidence type="ECO:0000313" key="2">
    <source>
        <dbReference type="Proteomes" id="UP000180253"/>
    </source>
</evidence>
<keyword evidence="2" id="KW-1185">Reference proteome</keyword>
<reference evidence="1 2" key="1">
    <citation type="submission" date="2016-10" db="EMBL/GenBank/DDBJ databases">
        <title>Pseudoalteromonas amylolytica sp. nov., isolated from the surface seawater.</title>
        <authorList>
            <person name="Wu Y.-H."/>
            <person name="Cheng H."/>
            <person name="Jin X.-B."/>
            <person name="Wang C.-S."/>
            <person name="Xu X.-W."/>
        </authorList>
    </citation>
    <scope>NUCLEOTIDE SEQUENCE [LARGE SCALE GENOMIC DNA]</scope>
    <source>
        <strain evidence="1 2">JCM 12483</strain>
    </source>
</reference>
<protein>
    <submittedName>
        <fullName evidence="1">Uncharacterized protein</fullName>
    </submittedName>
</protein>
<sequence length="141" mass="16074">MFLAHGLWRVYMQPPYAYMGLKGAFNKEGVLAFQEHLRAYANQFPAQSILYAVVDMSEFEMSTADSMEDTREYFSGVTQRGLKHVDYVGANALARHALAQLWQGTTTSINFYANMAELVSQQPHHKDNIQRLVEIGFKHPD</sequence>
<dbReference type="RefSeq" id="WP_070990094.1">
    <property type="nucleotide sequence ID" value="NZ_CBCSHD010000003.1"/>
</dbReference>
<accession>A0A1S1NCL7</accession>
<comment type="caution">
    <text evidence="1">The sequence shown here is derived from an EMBL/GenBank/DDBJ whole genome shotgun (WGS) entry which is preliminary data.</text>
</comment>
<dbReference type="OrthoDB" id="6305254at2"/>
<dbReference type="STRING" id="327939.BIW53_01875"/>
<organism evidence="1 2">
    <name type="scientific">Pseudoalteromonas byunsanensis</name>
    <dbReference type="NCBI Taxonomy" id="327939"/>
    <lineage>
        <taxon>Bacteria</taxon>
        <taxon>Pseudomonadati</taxon>
        <taxon>Pseudomonadota</taxon>
        <taxon>Gammaproteobacteria</taxon>
        <taxon>Alteromonadales</taxon>
        <taxon>Pseudoalteromonadaceae</taxon>
        <taxon>Pseudoalteromonas</taxon>
    </lineage>
</organism>